<sequence>MSAHGNKTDRQSDKEDYSLADPGYEVVNFSPQKSEPCYAIIDKNSNNSKNTGIDESCQPSSSSTVHNHIKPSRQSDEDDDDDDYLMADPGYEVINLTQQKCEPCYSVISKSYNKPGKRLLNSGDDKTRHSDDEYDLSADPGYEVINLNHQKVEHCYAVIDKNVISPDDGEVSGIRNPSRASIVKDSKSRQPDDYDLIADPGYEVINPYKQKSEPCYAVIRKNLDSDETCGSKSSSISSNVNDGTTRQSDDDDFIADPGYEVINCHKQKSEDEPCYAVINKNCSKPRNSDSNKPQNSLFKTIVNHSVDQKSEDEDDSSADPGYEIVNFHQQPENEEPCYSVVKKNLK</sequence>
<dbReference type="AlphaFoldDB" id="T1KXT4"/>
<dbReference type="Proteomes" id="UP000015104">
    <property type="component" value="Unassembled WGS sequence"/>
</dbReference>
<evidence type="ECO:0000256" key="1">
    <source>
        <dbReference type="SAM" id="MobiDB-lite"/>
    </source>
</evidence>
<keyword evidence="3" id="KW-1185">Reference proteome</keyword>
<evidence type="ECO:0000313" key="2">
    <source>
        <dbReference type="EnsemblMetazoa" id="tetur26g01290.1"/>
    </source>
</evidence>
<feature type="region of interest" description="Disordered" evidence="1">
    <location>
        <begin position="280"/>
        <end position="346"/>
    </location>
</feature>
<accession>T1KXT4</accession>
<feature type="region of interest" description="Disordered" evidence="1">
    <location>
        <begin position="1"/>
        <end position="23"/>
    </location>
</feature>
<feature type="compositionally biased region" description="Polar residues" evidence="1">
    <location>
        <begin position="280"/>
        <end position="305"/>
    </location>
</feature>
<dbReference type="EnsemblMetazoa" id="tetur26g01290.1">
    <property type="protein sequence ID" value="tetur26g01290.1"/>
    <property type="gene ID" value="tetur26g01290"/>
</dbReference>
<reference evidence="3" key="1">
    <citation type="submission" date="2011-08" db="EMBL/GenBank/DDBJ databases">
        <authorList>
            <person name="Rombauts S."/>
        </authorList>
    </citation>
    <scope>NUCLEOTIDE SEQUENCE</scope>
    <source>
        <strain evidence="3">London</strain>
    </source>
</reference>
<feature type="region of interest" description="Disordered" evidence="1">
    <location>
        <begin position="225"/>
        <end position="254"/>
    </location>
</feature>
<feature type="compositionally biased region" description="Acidic residues" evidence="1">
    <location>
        <begin position="76"/>
        <end position="85"/>
    </location>
</feature>
<evidence type="ECO:0000313" key="3">
    <source>
        <dbReference type="Proteomes" id="UP000015104"/>
    </source>
</evidence>
<protein>
    <submittedName>
        <fullName evidence="2">Uncharacterized protein</fullName>
    </submittedName>
</protein>
<proteinExistence type="predicted"/>
<feature type="region of interest" description="Disordered" evidence="1">
    <location>
        <begin position="40"/>
        <end position="87"/>
    </location>
</feature>
<reference evidence="2" key="2">
    <citation type="submission" date="2015-06" db="UniProtKB">
        <authorList>
            <consortium name="EnsemblMetazoa"/>
        </authorList>
    </citation>
    <scope>IDENTIFICATION</scope>
</reference>
<dbReference type="EMBL" id="CAEY01000697">
    <property type="status" value="NOT_ANNOTATED_CDS"/>
    <property type="molecule type" value="Genomic_DNA"/>
</dbReference>
<feature type="region of interest" description="Disordered" evidence="1">
    <location>
        <begin position="113"/>
        <end position="132"/>
    </location>
</feature>
<feature type="compositionally biased region" description="Polar residues" evidence="1">
    <location>
        <begin position="43"/>
        <end position="66"/>
    </location>
</feature>
<name>T1KXT4_TETUR</name>
<feature type="compositionally biased region" description="Basic and acidic residues" evidence="1">
    <location>
        <begin position="1"/>
        <end position="17"/>
    </location>
</feature>
<organism evidence="2 3">
    <name type="scientific">Tetranychus urticae</name>
    <name type="common">Two-spotted spider mite</name>
    <dbReference type="NCBI Taxonomy" id="32264"/>
    <lineage>
        <taxon>Eukaryota</taxon>
        <taxon>Metazoa</taxon>
        <taxon>Ecdysozoa</taxon>
        <taxon>Arthropoda</taxon>
        <taxon>Chelicerata</taxon>
        <taxon>Arachnida</taxon>
        <taxon>Acari</taxon>
        <taxon>Acariformes</taxon>
        <taxon>Trombidiformes</taxon>
        <taxon>Prostigmata</taxon>
        <taxon>Eleutherengona</taxon>
        <taxon>Raphignathae</taxon>
        <taxon>Tetranychoidea</taxon>
        <taxon>Tetranychidae</taxon>
        <taxon>Tetranychus</taxon>
    </lineage>
</organism>
<dbReference type="HOGENOM" id="CLU_802488_0_0_1"/>